<feature type="domain" description="Peptidase M20 dimerisation" evidence="2">
    <location>
        <begin position="78"/>
        <end position="151"/>
    </location>
</feature>
<proteinExistence type="predicted"/>
<evidence type="ECO:0000256" key="1">
    <source>
        <dbReference type="SAM" id="Coils"/>
    </source>
</evidence>
<dbReference type="SUPFAM" id="SSF55031">
    <property type="entry name" value="Bacterial exopeptidase dimerisation domain"/>
    <property type="match status" value="1"/>
</dbReference>
<dbReference type="InterPro" id="IPR017439">
    <property type="entry name" value="Amidohydrolase"/>
</dbReference>
<dbReference type="Gene3D" id="3.40.630.10">
    <property type="entry name" value="Zn peptidases"/>
    <property type="match status" value="1"/>
</dbReference>
<name>A0A7T4EGV1_9CORY</name>
<reference evidence="3 4" key="1">
    <citation type="submission" date="2020-12" db="EMBL/GenBank/DDBJ databases">
        <title>FDA dAtabase for Regulatory Grade micrObial Sequences (FDA-ARGOS): Supporting development and validation of Infectious Disease Dx tests.</title>
        <authorList>
            <person name="Sproer C."/>
            <person name="Gronow S."/>
            <person name="Severitt S."/>
            <person name="Schroder I."/>
            <person name="Tallon L."/>
            <person name="Sadzewicz L."/>
            <person name="Zhao X."/>
            <person name="Boylan J."/>
            <person name="Ott S."/>
            <person name="Bowen H."/>
            <person name="Vavikolanu K."/>
            <person name="Mehta A."/>
            <person name="Aluvathingal J."/>
            <person name="Nadendla S."/>
            <person name="Lowell S."/>
            <person name="Myers T."/>
            <person name="Yan Y."/>
            <person name="Sichtig H."/>
        </authorList>
    </citation>
    <scope>NUCLEOTIDE SEQUENCE [LARGE SCALE GENOMIC DNA]</scope>
    <source>
        <strain evidence="3 4">FDAARGOS_1053</strain>
    </source>
</reference>
<dbReference type="GO" id="GO:0016787">
    <property type="term" value="F:hydrolase activity"/>
    <property type="evidence" value="ECO:0007669"/>
    <property type="project" value="InterPro"/>
</dbReference>
<keyword evidence="1" id="KW-0175">Coiled coil</keyword>
<feature type="coiled-coil region" evidence="1">
    <location>
        <begin position="175"/>
        <end position="202"/>
    </location>
</feature>
<dbReference type="GeneID" id="92761027"/>
<dbReference type="AlphaFoldDB" id="A0A7T4EGV1"/>
<dbReference type="Gene3D" id="3.30.70.360">
    <property type="match status" value="1"/>
</dbReference>
<evidence type="ECO:0000313" key="3">
    <source>
        <dbReference type="EMBL" id="QQB47158.1"/>
    </source>
</evidence>
<dbReference type="EMBL" id="CP066007">
    <property type="protein sequence ID" value="QQB47158.1"/>
    <property type="molecule type" value="Genomic_DNA"/>
</dbReference>
<dbReference type="InterPro" id="IPR011650">
    <property type="entry name" value="Peptidase_M20_dimer"/>
</dbReference>
<dbReference type="PANTHER" id="PTHR11014:SF63">
    <property type="entry name" value="METALLOPEPTIDASE, PUTATIVE (AFU_ORTHOLOGUE AFUA_6G09600)-RELATED"/>
    <property type="match status" value="1"/>
</dbReference>
<gene>
    <name evidence="3" type="ORF">I6I10_04420</name>
</gene>
<dbReference type="RefSeq" id="WP_084036496.1">
    <property type="nucleotide sequence ID" value="NZ_CP066007.1"/>
</dbReference>
<dbReference type="PANTHER" id="PTHR11014">
    <property type="entry name" value="PEPTIDASE M20 FAMILY MEMBER"/>
    <property type="match status" value="1"/>
</dbReference>
<dbReference type="Proteomes" id="UP000596145">
    <property type="component" value="Chromosome"/>
</dbReference>
<dbReference type="OrthoDB" id="9777385at2"/>
<sequence>MSVLTALKLFNDHKDKWSGTYVGVFQHAEETAQGARDMVDNNVADVLPPLDVYLGQNVLASIPGGTVGSKPGSIFTAAASIRVKVFGKGSHGSMPQLGIDPVVLASYIFMRLQTIVAREIAPSDTAVVTVGSIQAGAKSNIIPDDATLLINPVFTGATVSNLLINATAGLIPVSLWVLQARAATLEEQIAETKQRLKEAQEEYA</sequence>
<dbReference type="InterPro" id="IPR036264">
    <property type="entry name" value="Bact_exopeptidase_dim_dom"/>
</dbReference>
<accession>A0A7T4EGV1</accession>
<evidence type="ECO:0000313" key="4">
    <source>
        <dbReference type="Proteomes" id="UP000596145"/>
    </source>
</evidence>
<dbReference type="SUPFAM" id="SSF53187">
    <property type="entry name" value="Zn-dependent exopeptidases"/>
    <property type="match status" value="1"/>
</dbReference>
<organism evidence="3 4">
    <name type="scientific">Corynebacterium glucuronolyticum</name>
    <dbReference type="NCBI Taxonomy" id="39791"/>
    <lineage>
        <taxon>Bacteria</taxon>
        <taxon>Bacillati</taxon>
        <taxon>Actinomycetota</taxon>
        <taxon>Actinomycetes</taxon>
        <taxon>Mycobacteriales</taxon>
        <taxon>Corynebacteriaceae</taxon>
        <taxon>Corynebacterium</taxon>
    </lineage>
</organism>
<dbReference type="Pfam" id="PF07687">
    <property type="entry name" value="M20_dimer"/>
    <property type="match status" value="1"/>
</dbReference>
<evidence type="ECO:0000259" key="2">
    <source>
        <dbReference type="Pfam" id="PF07687"/>
    </source>
</evidence>
<protein>
    <submittedName>
        <fullName evidence="3">Peptidase dimerization domain-containing protein</fullName>
    </submittedName>
</protein>